<reference evidence="1 2" key="1">
    <citation type="submission" date="2014-04" db="EMBL/GenBank/DDBJ databases">
        <authorList>
            <consortium name="DOE Joint Genome Institute"/>
            <person name="Kuo A."/>
            <person name="Kohler A."/>
            <person name="Nagy L.G."/>
            <person name="Floudas D."/>
            <person name="Copeland A."/>
            <person name="Barry K.W."/>
            <person name="Cichocki N."/>
            <person name="Veneault-Fourrey C."/>
            <person name="LaButti K."/>
            <person name="Lindquist E.A."/>
            <person name="Lipzen A."/>
            <person name="Lundell T."/>
            <person name="Morin E."/>
            <person name="Murat C."/>
            <person name="Sun H."/>
            <person name="Tunlid A."/>
            <person name="Henrissat B."/>
            <person name="Grigoriev I.V."/>
            <person name="Hibbett D.S."/>
            <person name="Martin F."/>
            <person name="Nordberg H.P."/>
            <person name="Cantor M.N."/>
            <person name="Hua S.X."/>
        </authorList>
    </citation>
    <scope>NUCLEOTIDE SEQUENCE [LARGE SCALE GENOMIC DNA]</scope>
    <source>
        <strain evidence="1 2">LaAM-08-1</strain>
    </source>
</reference>
<dbReference type="EMBL" id="KN839360">
    <property type="protein sequence ID" value="KIJ89927.1"/>
    <property type="molecule type" value="Genomic_DNA"/>
</dbReference>
<accession>A0A0C9WZZ8</accession>
<dbReference type="Proteomes" id="UP000054477">
    <property type="component" value="Unassembled WGS sequence"/>
</dbReference>
<organism evidence="1 2">
    <name type="scientific">Laccaria amethystina LaAM-08-1</name>
    <dbReference type="NCBI Taxonomy" id="1095629"/>
    <lineage>
        <taxon>Eukaryota</taxon>
        <taxon>Fungi</taxon>
        <taxon>Dikarya</taxon>
        <taxon>Basidiomycota</taxon>
        <taxon>Agaricomycotina</taxon>
        <taxon>Agaricomycetes</taxon>
        <taxon>Agaricomycetidae</taxon>
        <taxon>Agaricales</taxon>
        <taxon>Agaricineae</taxon>
        <taxon>Hydnangiaceae</taxon>
        <taxon>Laccaria</taxon>
    </lineage>
</organism>
<sequence>MDYIREKIKLDLRCWQRTDLFSDIGVALASSTGPYGDAIPDSIVEANTARIALRNAKKNVRSKFIQSVGFTANGRAAMKRKFEVIPWIGVTELPESYPPLNTWVYENPGIGERWREHLESGPQPDQRHKRHPMMQVDSDRIVQDVEVGKEGVFYDAKTGKIIAVACRNFCPEEGVLPAIDGIIADEVESRKSARLEDPGSLVQIGYSAGARDAPAFHWVRNLTKKLPDQVVADKDYQSSSAFALLWNLCCDFLPKEIMEDFDQFLGDCNMVRMKSGQGAVSEFIAGEGVGTHGEYTVRIGDDEFIFKDAEMAPPSGVFGQNYSSPTHVEHQPHTYALAWTVRRDHPSDAGGHFYIGSYGIRIQAAANSLVIWRPTDVHCTSLQHLDPHDTNPAFLQRGLAIVTPNRLPGVWIKYWNAEYNNQECLKFLAEEKHGIDAIL</sequence>
<dbReference type="STRING" id="1095629.A0A0C9WZZ8"/>
<protein>
    <submittedName>
        <fullName evidence="1">Uncharacterized protein</fullName>
    </submittedName>
</protein>
<evidence type="ECO:0000313" key="2">
    <source>
        <dbReference type="Proteomes" id="UP000054477"/>
    </source>
</evidence>
<gene>
    <name evidence="1" type="ORF">K443DRAFT_15681</name>
</gene>
<name>A0A0C9WZZ8_9AGAR</name>
<dbReference type="AlphaFoldDB" id="A0A0C9WZZ8"/>
<keyword evidence="2" id="KW-1185">Reference proteome</keyword>
<reference evidence="2" key="2">
    <citation type="submission" date="2015-01" db="EMBL/GenBank/DDBJ databases">
        <title>Evolutionary Origins and Diversification of the Mycorrhizal Mutualists.</title>
        <authorList>
            <consortium name="DOE Joint Genome Institute"/>
            <consortium name="Mycorrhizal Genomics Consortium"/>
            <person name="Kohler A."/>
            <person name="Kuo A."/>
            <person name="Nagy L.G."/>
            <person name="Floudas D."/>
            <person name="Copeland A."/>
            <person name="Barry K.W."/>
            <person name="Cichocki N."/>
            <person name="Veneault-Fourrey C."/>
            <person name="LaButti K."/>
            <person name="Lindquist E.A."/>
            <person name="Lipzen A."/>
            <person name="Lundell T."/>
            <person name="Morin E."/>
            <person name="Murat C."/>
            <person name="Riley R."/>
            <person name="Ohm R."/>
            <person name="Sun H."/>
            <person name="Tunlid A."/>
            <person name="Henrissat B."/>
            <person name="Grigoriev I.V."/>
            <person name="Hibbett D.S."/>
            <person name="Martin F."/>
        </authorList>
    </citation>
    <scope>NUCLEOTIDE SEQUENCE [LARGE SCALE GENOMIC DNA]</scope>
    <source>
        <strain evidence="2">LaAM-08-1</strain>
    </source>
</reference>
<evidence type="ECO:0000313" key="1">
    <source>
        <dbReference type="EMBL" id="KIJ89927.1"/>
    </source>
</evidence>
<proteinExistence type="predicted"/>
<dbReference type="HOGENOM" id="CLU_041810_2_0_1"/>
<dbReference type="OrthoDB" id="2730162at2759"/>